<evidence type="ECO:0000256" key="12">
    <source>
        <dbReference type="PIRSR" id="PIRSR604809-1"/>
    </source>
</evidence>
<dbReference type="PROSITE" id="PS51986">
    <property type="entry name" value="GS_BETA_GRASP"/>
    <property type="match status" value="1"/>
</dbReference>
<evidence type="ECO:0000256" key="5">
    <source>
        <dbReference type="ARBA" id="ARBA00022490"/>
    </source>
</evidence>
<feature type="binding site" evidence="14">
    <location>
        <position position="197"/>
    </location>
    <ligand>
        <name>Mg(2+)</name>
        <dbReference type="ChEBI" id="CHEBI:18420"/>
        <label>1</label>
    </ligand>
</feature>
<dbReference type="PANTHER" id="PTHR43785">
    <property type="entry name" value="GAMMA-GLUTAMYLPUTRESCINE SYNTHETASE"/>
    <property type="match status" value="1"/>
</dbReference>
<feature type="modified residue" description="O-AMP-tyrosine" evidence="15">
    <location>
        <position position="374"/>
    </location>
</feature>
<evidence type="ECO:0000259" key="20">
    <source>
        <dbReference type="PROSITE" id="PS51987"/>
    </source>
</evidence>
<feature type="domain" description="GS beta-grasp" evidence="19">
    <location>
        <begin position="17"/>
        <end position="102"/>
    </location>
</feature>
<dbReference type="FunFam" id="3.30.590.10:FF:000003">
    <property type="entry name" value="Glutamine synthetase 2"/>
    <property type="match status" value="1"/>
</dbReference>
<evidence type="ECO:0000256" key="2">
    <source>
        <dbReference type="ARBA" id="ARBA00009897"/>
    </source>
</evidence>
<sequence length="445" mass="50159">MTHLHTKEDIIRIVREEDIEFIRLQFTDIFGQLKNVAITASQIEKAVNNQCMFDGSSIDGFVRIDESDQYLYPDLRTFRVFPWRPGHGKVARLICDVYNTDGSPFVGDPRDVLKRTIQKAHDMGFDTFNVGPEAEFFLFQTDDEGKPTTKTNDEAGYFDLGPLDHGESTRREICMALEQMNFEIEASHHECAQGQHEIDFKYAEALHAADNIMTFKLAVKTIAQKNGLHATFMPKPIFGVAGSGMHTNMSLFRDGKNVFYDPNDERGLSREAYSFIAGLLRHVPGMAAITNPLVNSYKRLVPGYEAPCYLAWSASNRSALIRIPASRGQSTRVELRSPDPACNPYLAFAVCLAAGLDGIEKGLTPPAEITKNIYAMDEATRKAHGITSLPSSLEEAIRLMEADTLVLNTLGEHVAHNYIEGKKKEWDEYRTRVSSWEREKYIINY</sequence>
<feature type="binding site" evidence="12">
    <location>
        <position position="299"/>
    </location>
    <ligand>
        <name>L-glutamate</name>
        <dbReference type="ChEBI" id="CHEBI:29985"/>
    </ligand>
</feature>
<evidence type="ECO:0000256" key="3">
    <source>
        <dbReference type="ARBA" id="ARBA00012937"/>
    </source>
</evidence>
<dbReference type="InterPro" id="IPR004809">
    <property type="entry name" value="Gln_synth_I"/>
</dbReference>
<gene>
    <name evidence="21" type="primary">glnA</name>
    <name evidence="21" type="ORF">K8V01_05705</name>
</gene>
<dbReference type="EC" id="6.3.1.2" evidence="3 18"/>
<evidence type="ECO:0000256" key="4">
    <source>
        <dbReference type="ARBA" id="ARBA00021364"/>
    </source>
</evidence>
<dbReference type="GO" id="GO:0005737">
    <property type="term" value="C:cytoplasm"/>
    <property type="evidence" value="ECO:0007669"/>
    <property type="project" value="UniProtKB-SubCell"/>
</dbReference>
<dbReference type="Pfam" id="PF00120">
    <property type="entry name" value="Gln-synt_C"/>
    <property type="match status" value="1"/>
</dbReference>
<reference evidence="21" key="1">
    <citation type="journal article" date="2021" name="PeerJ">
        <title>Extensive microbial diversity within the chicken gut microbiome revealed by metagenomics and culture.</title>
        <authorList>
            <person name="Gilroy R."/>
            <person name="Ravi A."/>
            <person name="Getino M."/>
            <person name="Pursley I."/>
            <person name="Horton D.L."/>
            <person name="Alikhan N.F."/>
            <person name="Baker D."/>
            <person name="Gharbi K."/>
            <person name="Hall N."/>
            <person name="Watson M."/>
            <person name="Adriaenssens E.M."/>
            <person name="Foster-Nyarko E."/>
            <person name="Jarju S."/>
            <person name="Secka A."/>
            <person name="Antonio M."/>
            <person name="Oren A."/>
            <person name="Chaudhuri R.R."/>
            <person name="La Ragione R."/>
            <person name="Hildebrand F."/>
            <person name="Pallen M.J."/>
        </authorList>
    </citation>
    <scope>NUCLEOTIDE SEQUENCE</scope>
    <source>
        <strain evidence="21">CHK179-5677</strain>
    </source>
</reference>
<evidence type="ECO:0000256" key="7">
    <source>
        <dbReference type="ARBA" id="ARBA00022723"/>
    </source>
</evidence>
<name>A0A921MLU4_9FIRM</name>
<evidence type="ECO:0000256" key="1">
    <source>
        <dbReference type="ARBA" id="ARBA00004496"/>
    </source>
</evidence>
<keyword evidence="7 14" id="KW-0479">Metal-binding</keyword>
<organism evidence="21 22">
    <name type="scientific">Pseudoflavonifractor capillosus</name>
    <dbReference type="NCBI Taxonomy" id="106588"/>
    <lineage>
        <taxon>Bacteria</taxon>
        <taxon>Bacillati</taxon>
        <taxon>Bacillota</taxon>
        <taxon>Clostridia</taxon>
        <taxon>Eubacteriales</taxon>
        <taxon>Oscillospiraceae</taxon>
        <taxon>Pseudoflavonifractor</taxon>
    </lineage>
</organism>
<evidence type="ECO:0000256" key="9">
    <source>
        <dbReference type="ARBA" id="ARBA00022840"/>
    </source>
</evidence>
<feature type="binding site" evidence="14">
    <location>
        <position position="334"/>
    </location>
    <ligand>
        <name>Mg(2+)</name>
        <dbReference type="ChEBI" id="CHEBI:18420"/>
        <label>1</label>
    </ligand>
</feature>
<evidence type="ECO:0000256" key="13">
    <source>
        <dbReference type="PIRSR" id="PIRSR604809-2"/>
    </source>
</evidence>
<evidence type="ECO:0000256" key="10">
    <source>
        <dbReference type="ARBA" id="ARBA00022842"/>
    </source>
</evidence>
<comment type="subcellular location">
    <subcellularLocation>
        <location evidence="1">Cytoplasm</location>
    </subcellularLocation>
</comment>
<dbReference type="RefSeq" id="WP_295369673.1">
    <property type="nucleotide sequence ID" value="NZ_DYUC01000053.1"/>
</dbReference>
<dbReference type="PROSITE" id="PS51987">
    <property type="entry name" value="GS_CATALYTIC"/>
    <property type="match status" value="1"/>
</dbReference>
<feature type="binding site" evidence="14">
    <location>
        <position position="190"/>
    </location>
    <ligand>
        <name>Mg(2+)</name>
        <dbReference type="ChEBI" id="CHEBI:18420"/>
        <label>1</label>
    </ligand>
</feature>
<dbReference type="InterPro" id="IPR008147">
    <property type="entry name" value="Gln_synt_N"/>
</dbReference>
<dbReference type="SMART" id="SM01230">
    <property type="entry name" value="Gln-synt_C"/>
    <property type="match status" value="1"/>
</dbReference>
<dbReference type="Gene3D" id="3.10.20.70">
    <property type="entry name" value="Glutamine synthetase, N-terminal domain"/>
    <property type="match status" value="1"/>
</dbReference>
<dbReference type="GO" id="GO:0004356">
    <property type="term" value="F:glutamine synthetase activity"/>
    <property type="evidence" value="ECO:0007669"/>
    <property type="project" value="UniProtKB-EC"/>
</dbReference>
<evidence type="ECO:0000256" key="14">
    <source>
        <dbReference type="PIRSR" id="PIRSR604809-3"/>
    </source>
</evidence>
<evidence type="ECO:0000256" key="11">
    <source>
        <dbReference type="ARBA" id="ARBA00049436"/>
    </source>
</evidence>
<dbReference type="PROSITE" id="PS00180">
    <property type="entry name" value="GLNA_1"/>
    <property type="match status" value="1"/>
</dbReference>
<dbReference type="GO" id="GO:0046872">
    <property type="term" value="F:metal ion binding"/>
    <property type="evidence" value="ECO:0007669"/>
    <property type="project" value="UniProtKB-KW"/>
</dbReference>
<dbReference type="InterPro" id="IPR008146">
    <property type="entry name" value="Gln_synth_cat_dom"/>
</dbReference>
<feature type="binding site" evidence="14">
    <location>
        <position position="135"/>
    </location>
    <ligand>
        <name>Mg(2+)</name>
        <dbReference type="ChEBI" id="CHEBI:18420"/>
        <label>2</label>
    </ligand>
</feature>
<keyword evidence="6 18" id="KW-0436">Ligase</keyword>
<keyword evidence="10 14" id="KW-0460">Magnesium</keyword>
<dbReference type="InterPro" id="IPR014746">
    <property type="entry name" value="Gln_synth/guanido_kin_cat_dom"/>
</dbReference>
<comment type="catalytic activity">
    <reaction evidence="11 18">
        <text>L-glutamate + NH4(+) + ATP = L-glutamine + ADP + phosphate + H(+)</text>
        <dbReference type="Rhea" id="RHEA:16169"/>
        <dbReference type="ChEBI" id="CHEBI:15378"/>
        <dbReference type="ChEBI" id="CHEBI:28938"/>
        <dbReference type="ChEBI" id="CHEBI:29985"/>
        <dbReference type="ChEBI" id="CHEBI:30616"/>
        <dbReference type="ChEBI" id="CHEBI:43474"/>
        <dbReference type="ChEBI" id="CHEBI:58359"/>
        <dbReference type="ChEBI" id="CHEBI:456216"/>
        <dbReference type="EC" id="6.3.1.2"/>
    </reaction>
</comment>
<evidence type="ECO:0000256" key="15">
    <source>
        <dbReference type="PIRSR" id="PIRSR604809-50"/>
    </source>
</evidence>
<feature type="binding site" evidence="14">
    <location>
        <position position="246"/>
    </location>
    <ligand>
        <name>Mg(2+)</name>
        <dbReference type="ChEBI" id="CHEBI:18420"/>
        <label>1</label>
    </ligand>
</feature>
<dbReference type="SUPFAM" id="SSF55931">
    <property type="entry name" value="Glutamine synthetase/guanido kinase"/>
    <property type="match status" value="1"/>
</dbReference>
<evidence type="ECO:0000256" key="6">
    <source>
        <dbReference type="ARBA" id="ARBA00022598"/>
    </source>
</evidence>
<reference evidence="21" key="2">
    <citation type="submission" date="2021-09" db="EMBL/GenBank/DDBJ databases">
        <authorList>
            <person name="Gilroy R."/>
        </authorList>
    </citation>
    <scope>NUCLEOTIDE SEQUENCE</scope>
    <source>
        <strain evidence="21">CHK179-5677</strain>
    </source>
</reference>
<keyword evidence="8 13" id="KW-0547">Nucleotide-binding</keyword>
<dbReference type="InterPro" id="IPR027302">
    <property type="entry name" value="Gln_synth_N_conserv_site"/>
</dbReference>
<keyword evidence="5" id="KW-0963">Cytoplasm</keyword>
<dbReference type="NCBIfam" id="TIGR00653">
    <property type="entry name" value="GlnA"/>
    <property type="match status" value="1"/>
</dbReference>
<evidence type="ECO:0000259" key="19">
    <source>
        <dbReference type="PROSITE" id="PS51986"/>
    </source>
</evidence>
<dbReference type="AlphaFoldDB" id="A0A921MLU4"/>
<evidence type="ECO:0000313" key="22">
    <source>
        <dbReference type="Proteomes" id="UP000760668"/>
    </source>
</evidence>
<dbReference type="PROSITE" id="PS00181">
    <property type="entry name" value="GLNA_ATP"/>
    <property type="match status" value="1"/>
</dbReference>
<evidence type="ECO:0000256" key="18">
    <source>
        <dbReference type="RuleBase" id="RU004356"/>
    </source>
</evidence>
<evidence type="ECO:0000313" key="21">
    <source>
        <dbReference type="EMBL" id="HJG86500.1"/>
    </source>
</evidence>
<feature type="binding site" evidence="13">
    <location>
        <position position="317"/>
    </location>
    <ligand>
        <name>ATP</name>
        <dbReference type="ChEBI" id="CHEBI:30616"/>
    </ligand>
</feature>
<dbReference type="Proteomes" id="UP000760668">
    <property type="component" value="Unassembled WGS sequence"/>
</dbReference>
<feature type="binding site" evidence="12">
    <location>
        <position position="305"/>
    </location>
    <ligand>
        <name>L-glutamate</name>
        <dbReference type="ChEBI" id="CHEBI:29985"/>
    </ligand>
</feature>
<dbReference type="Pfam" id="PF03951">
    <property type="entry name" value="Gln-synt_N"/>
    <property type="match status" value="1"/>
</dbReference>
<feature type="binding site" evidence="13">
    <location>
        <begin position="200"/>
        <end position="202"/>
    </location>
    <ligand>
        <name>ATP</name>
        <dbReference type="ChEBI" id="CHEBI:30616"/>
    </ligand>
</feature>
<dbReference type="GO" id="GO:0005524">
    <property type="term" value="F:ATP binding"/>
    <property type="evidence" value="ECO:0007669"/>
    <property type="project" value="UniProtKB-KW"/>
</dbReference>
<keyword evidence="9 13" id="KW-0067">ATP-binding</keyword>
<dbReference type="EMBL" id="DYUC01000053">
    <property type="protein sequence ID" value="HJG86500.1"/>
    <property type="molecule type" value="Genomic_DNA"/>
</dbReference>
<accession>A0A921MLU4</accession>
<dbReference type="FunFam" id="3.10.20.70:FF:000005">
    <property type="entry name" value="Glutamine synthetase"/>
    <property type="match status" value="1"/>
</dbReference>
<proteinExistence type="inferred from homology"/>
<feature type="binding site" evidence="12">
    <location>
        <position position="317"/>
    </location>
    <ligand>
        <name>L-glutamate</name>
        <dbReference type="ChEBI" id="CHEBI:29985"/>
    </ligand>
</feature>
<keyword evidence="15" id="KW-0597">Phosphoprotein</keyword>
<evidence type="ECO:0000256" key="17">
    <source>
        <dbReference type="RuleBase" id="RU000384"/>
    </source>
</evidence>
<feature type="domain" description="GS catalytic" evidence="20">
    <location>
        <begin position="109"/>
        <end position="445"/>
    </location>
</feature>
<feature type="binding site" evidence="13">
    <location>
        <position position="185"/>
    </location>
    <ligand>
        <name>ATP</name>
        <dbReference type="ChEBI" id="CHEBI:30616"/>
    </ligand>
</feature>
<dbReference type="InterPro" id="IPR036651">
    <property type="entry name" value="Gln_synt_N_sf"/>
</dbReference>
<dbReference type="SUPFAM" id="SSF54368">
    <property type="entry name" value="Glutamine synthetase, N-terminal domain"/>
    <property type="match status" value="1"/>
</dbReference>
<comment type="similarity">
    <text evidence="2 16 17">Belongs to the glutamine synthetase family.</text>
</comment>
<dbReference type="PANTHER" id="PTHR43785:SF12">
    <property type="entry name" value="TYPE-1 GLUTAMINE SYNTHETASE 2"/>
    <property type="match status" value="1"/>
</dbReference>
<dbReference type="GO" id="GO:0006542">
    <property type="term" value="P:glutamine biosynthetic process"/>
    <property type="evidence" value="ECO:0007669"/>
    <property type="project" value="InterPro"/>
</dbReference>
<evidence type="ECO:0000256" key="8">
    <source>
        <dbReference type="ARBA" id="ARBA00022741"/>
    </source>
</evidence>
<dbReference type="InterPro" id="IPR027303">
    <property type="entry name" value="Gln_synth_gly_rich_site"/>
</dbReference>
<evidence type="ECO:0000256" key="16">
    <source>
        <dbReference type="PROSITE-ProRule" id="PRU01330"/>
    </source>
</evidence>
<protein>
    <recommendedName>
        <fullName evidence="4 18">Glutamine synthetase</fullName>
        <ecNumber evidence="3 18">6.3.1.2</ecNumber>
    </recommendedName>
</protein>
<dbReference type="Gene3D" id="3.30.590.10">
    <property type="entry name" value="Glutamine synthetase/guanido kinase, catalytic domain"/>
    <property type="match status" value="1"/>
</dbReference>
<comment type="cofactor">
    <cofactor evidence="14">
        <name>Mg(2+)</name>
        <dbReference type="ChEBI" id="CHEBI:18420"/>
    </cofactor>
    <text evidence="14">Binds 2 Mg(2+) ions per subunit.</text>
</comment>
<comment type="caution">
    <text evidence="21">The sequence shown here is derived from an EMBL/GenBank/DDBJ whole genome shotgun (WGS) entry which is preliminary data.</text>
</comment>
<feature type="binding site" evidence="14">
    <location>
        <position position="133"/>
    </location>
    <ligand>
        <name>Mg(2+)</name>
        <dbReference type="ChEBI" id="CHEBI:18420"/>
        <label>1</label>
    </ligand>
</feature>
<feature type="binding site" evidence="12">
    <location>
        <position position="336"/>
    </location>
    <ligand>
        <name>L-glutamate</name>
        <dbReference type="ChEBI" id="CHEBI:29985"/>
    </ligand>
</feature>